<dbReference type="CDD" id="cd04166">
    <property type="entry name" value="CysN_ATPS"/>
    <property type="match status" value="1"/>
</dbReference>
<dbReference type="Proteomes" id="UP000006866">
    <property type="component" value="Chromosome"/>
</dbReference>
<reference evidence="8 9" key="2">
    <citation type="journal article" date="2011" name="Stand. Genomic Sci.">
        <title>Complete genome sequence of the extremely halophilic Halanaerobium praevalens type strain (GSL).</title>
        <authorList>
            <person name="Ivanova N."/>
            <person name="Sikorski J."/>
            <person name="Chertkov O."/>
            <person name="Nolan M."/>
            <person name="Lucas S."/>
            <person name="Hammon N."/>
            <person name="Deshpande S."/>
            <person name="Cheng J.F."/>
            <person name="Tapia R."/>
            <person name="Han C."/>
            <person name="Goodwin L."/>
            <person name="Pitluck S."/>
            <person name="Huntemann M."/>
            <person name="Liolios K."/>
            <person name="Pagani I."/>
            <person name="Mavromatis K."/>
            <person name="Ovchinikova G."/>
            <person name="Pati A."/>
            <person name="Chen A."/>
            <person name="Palaniappan K."/>
            <person name="Land M."/>
            <person name="Hauser L."/>
            <person name="Brambilla E.M."/>
            <person name="Kannan K.P."/>
            <person name="Rohde M."/>
            <person name="Tindall B.J."/>
            <person name="Goker M."/>
            <person name="Detter J.C."/>
            <person name="Woyke T."/>
            <person name="Bristow J."/>
            <person name="Eisen J.A."/>
            <person name="Markowitz V."/>
            <person name="Hugenholtz P."/>
            <person name="Kyrpides N.C."/>
            <person name="Klenk H.P."/>
            <person name="Lapidus A."/>
        </authorList>
    </citation>
    <scope>NUCLEOTIDE SEQUENCE [LARGE SCALE GENOMIC DNA]</scope>
    <source>
        <strain evidence="9">ATCC 33744 / DSM 2228 / GSL</strain>
    </source>
</reference>
<evidence type="ECO:0000256" key="6">
    <source>
        <dbReference type="ARBA" id="ARBA00023134"/>
    </source>
</evidence>
<dbReference type="InterPro" id="IPR031157">
    <property type="entry name" value="G_TR_CS"/>
</dbReference>
<sequence>MNNTIGEQDLNLVIAGHVDHGKSTIIGRMLADTDSLPEGKLEKVKETCRKNSKPFEYAFLLDALKDEQAQGITIDSARVFFQTDFRQYIILDAPGHIEFLKNMVTGAARAEAALLVIDAAEGVKENSRRHGYMLSMLGIKQIAVVVNKMDLVDYDQATYQKIIAEYTDFLTEIGLEAEAFIPVSGMLGDNIAQNSKNMDWYQGQTVLEQLDSFKNQALPHNKPFRMPVQDVYKFTKGGDDRRIVAGTVAAGELNVGDEVVFYPSGKKSKVKTIEGFKEAKQHKVKVAKATGFTLDEQIYITRGELAARADEAEPQVSARIKANLFWLATQDLVKDKVYHLKLGTAKVKARLEKINRVIDASNLNQDQSKEKIERHDVAEVIFKLDKAMAFDLAGEIEESSRFVIVDDFEITGGGIISEALEDEQSWIREKVMRRNYKWEQSLISREERAEKYNQKSTLILITGEEDVGKKPTAKALEKRLFNDGKVVYFLGIGNLLYGVDADIKNGDNEKKKEEHLRRLAEVSHLMLDAGAILIVTAVELSQADLELIKTTVNPRQIETIWLGDKVTTDLEFDLQIPESKSESKVSAQIKGLLQDRGIIFRPW</sequence>
<dbReference type="PANTHER" id="PTHR23115">
    <property type="entry name" value="TRANSLATION FACTOR"/>
    <property type="match status" value="1"/>
</dbReference>
<evidence type="ECO:0000256" key="4">
    <source>
        <dbReference type="ARBA" id="ARBA00022741"/>
    </source>
</evidence>
<dbReference type="InterPro" id="IPR050100">
    <property type="entry name" value="TRAFAC_GTPase_members"/>
</dbReference>
<dbReference type="GO" id="GO:0005525">
    <property type="term" value="F:GTP binding"/>
    <property type="evidence" value="ECO:0007669"/>
    <property type="project" value="UniProtKB-KW"/>
</dbReference>
<dbReference type="InterPro" id="IPR054696">
    <property type="entry name" value="GTP-eEF1A_C"/>
</dbReference>
<dbReference type="SUPFAM" id="SSF50447">
    <property type="entry name" value="Translation proteins"/>
    <property type="match status" value="1"/>
</dbReference>
<evidence type="ECO:0000256" key="1">
    <source>
        <dbReference type="ARBA" id="ARBA00012391"/>
    </source>
</evidence>
<dbReference type="Pfam" id="PF00009">
    <property type="entry name" value="GTP_EFTU"/>
    <property type="match status" value="1"/>
</dbReference>
<evidence type="ECO:0000259" key="7">
    <source>
        <dbReference type="PROSITE" id="PS51722"/>
    </source>
</evidence>
<organism evidence="8 9">
    <name type="scientific">Halanaerobium praevalens (strain ATCC 33744 / DSM 2228 / GSL)</name>
    <dbReference type="NCBI Taxonomy" id="572479"/>
    <lineage>
        <taxon>Bacteria</taxon>
        <taxon>Bacillati</taxon>
        <taxon>Bacillota</taxon>
        <taxon>Clostridia</taxon>
        <taxon>Halanaerobiales</taxon>
        <taxon>Halanaerobiaceae</taxon>
        <taxon>Halanaerobium</taxon>
    </lineage>
</organism>
<evidence type="ECO:0000256" key="2">
    <source>
        <dbReference type="ARBA" id="ARBA00022679"/>
    </source>
</evidence>
<keyword evidence="6" id="KW-0342">GTP-binding</keyword>
<gene>
    <name evidence="8" type="ordered locus">Hprae_0391</name>
</gene>
<dbReference type="InterPro" id="IPR041757">
    <property type="entry name" value="CysN_GTP-bd"/>
</dbReference>
<feature type="domain" description="Tr-type G" evidence="7">
    <location>
        <begin position="7"/>
        <end position="220"/>
    </location>
</feature>
<dbReference type="PROSITE" id="PS51722">
    <property type="entry name" value="G_TR_2"/>
    <property type="match status" value="1"/>
</dbReference>
<keyword evidence="3 8" id="KW-0548">Nucleotidyltransferase</keyword>
<dbReference type="EMBL" id="CP002175">
    <property type="protein sequence ID" value="ADO76546.1"/>
    <property type="molecule type" value="Genomic_DNA"/>
</dbReference>
<dbReference type="SUPFAM" id="SSF52540">
    <property type="entry name" value="P-loop containing nucleoside triphosphate hydrolases"/>
    <property type="match status" value="2"/>
</dbReference>
<dbReference type="InterPro" id="IPR011779">
    <property type="entry name" value="SO4_adenylTrfase_lsu"/>
</dbReference>
<dbReference type="AlphaFoldDB" id="E3DNK8"/>
<protein>
    <recommendedName>
        <fullName evidence="1">sulfate adenylyltransferase</fullName>
        <ecNumber evidence="1">2.7.7.4</ecNumber>
    </recommendedName>
</protein>
<proteinExistence type="predicted"/>
<dbReference type="PATRIC" id="fig|572479.3.peg.396"/>
<accession>E3DNK8</accession>
<dbReference type="KEGG" id="hpk:Hprae_0391"/>
<name>E3DNK8_HALPG</name>
<dbReference type="InterPro" id="IPR000795">
    <property type="entry name" value="T_Tr_GTP-bd_dom"/>
</dbReference>
<dbReference type="OrthoDB" id="9804504at2"/>
<dbReference type="InterPro" id="IPR027417">
    <property type="entry name" value="P-loop_NTPase"/>
</dbReference>
<dbReference type="SUPFAM" id="SSF50465">
    <property type="entry name" value="EF-Tu/eEF-1alpha/eIF2-gamma C-terminal domain"/>
    <property type="match status" value="1"/>
</dbReference>
<dbReference type="GO" id="GO:0005524">
    <property type="term" value="F:ATP binding"/>
    <property type="evidence" value="ECO:0007669"/>
    <property type="project" value="UniProtKB-KW"/>
</dbReference>
<dbReference type="eggNOG" id="COG2895">
    <property type="taxonomic scope" value="Bacteria"/>
</dbReference>
<evidence type="ECO:0000256" key="3">
    <source>
        <dbReference type="ARBA" id="ARBA00022695"/>
    </source>
</evidence>
<dbReference type="Pfam" id="PF01583">
    <property type="entry name" value="APS_kinase"/>
    <property type="match status" value="1"/>
</dbReference>
<dbReference type="Pfam" id="PF22594">
    <property type="entry name" value="GTP-eEF1A_C"/>
    <property type="match status" value="1"/>
</dbReference>
<dbReference type="EC" id="2.7.7.4" evidence="1"/>
<dbReference type="Gene3D" id="3.40.50.300">
    <property type="entry name" value="P-loop containing nucleotide triphosphate hydrolases"/>
    <property type="match status" value="2"/>
</dbReference>
<dbReference type="RefSeq" id="WP_014552579.1">
    <property type="nucleotide sequence ID" value="NC_017455.1"/>
</dbReference>
<dbReference type="InterPro" id="IPR009001">
    <property type="entry name" value="Transl_elong_EF1A/Init_IF2_C"/>
</dbReference>
<dbReference type="GO" id="GO:0004781">
    <property type="term" value="F:sulfate adenylyltransferase (ATP) activity"/>
    <property type="evidence" value="ECO:0007669"/>
    <property type="project" value="UniProtKB-EC"/>
</dbReference>
<dbReference type="InterPro" id="IPR009000">
    <property type="entry name" value="Transl_B-barrel_sf"/>
</dbReference>
<keyword evidence="9" id="KW-1185">Reference proteome</keyword>
<keyword evidence="4" id="KW-0547">Nucleotide-binding</keyword>
<dbReference type="PRINTS" id="PR00315">
    <property type="entry name" value="ELONGATNFCT"/>
</dbReference>
<dbReference type="NCBIfam" id="TIGR02034">
    <property type="entry name" value="CysN"/>
    <property type="match status" value="1"/>
</dbReference>
<evidence type="ECO:0000256" key="5">
    <source>
        <dbReference type="ARBA" id="ARBA00022840"/>
    </source>
</evidence>
<dbReference type="InterPro" id="IPR059117">
    <property type="entry name" value="APS_kinase_dom"/>
</dbReference>
<evidence type="ECO:0000313" key="9">
    <source>
        <dbReference type="Proteomes" id="UP000006866"/>
    </source>
</evidence>
<dbReference type="eggNOG" id="COG0529">
    <property type="taxonomic scope" value="Bacteria"/>
</dbReference>
<dbReference type="GO" id="GO:0006790">
    <property type="term" value="P:sulfur compound metabolic process"/>
    <property type="evidence" value="ECO:0007669"/>
    <property type="project" value="InterPro"/>
</dbReference>
<evidence type="ECO:0000313" key="8">
    <source>
        <dbReference type="EMBL" id="ADO76546.1"/>
    </source>
</evidence>
<dbReference type="PROSITE" id="PS00301">
    <property type="entry name" value="G_TR_1"/>
    <property type="match status" value="1"/>
</dbReference>
<dbReference type="Gene3D" id="2.40.30.10">
    <property type="entry name" value="Translation factors"/>
    <property type="match status" value="2"/>
</dbReference>
<dbReference type="STRING" id="572479.Hprae_0391"/>
<dbReference type="HOGENOM" id="CLU_007265_5_3_9"/>
<keyword evidence="2 8" id="KW-0808">Transferase</keyword>
<reference evidence="9" key="1">
    <citation type="submission" date="2010-10" db="EMBL/GenBank/DDBJ databases">
        <title>The complete genome of Halanaerobium praevalens DSM 2228.</title>
        <authorList>
            <consortium name="US DOE Joint Genome Institute (JGI-PGF)"/>
            <person name="Lucas S."/>
            <person name="Copeland A."/>
            <person name="Lapidus A."/>
            <person name="Glavina del Rio T."/>
            <person name="Dalin E."/>
            <person name="Tice H."/>
            <person name="Bruce D."/>
            <person name="Goodwin L."/>
            <person name="Pitluck S."/>
            <person name="Kyrpides N."/>
            <person name="Mavromatis K."/>
            <person name="Ivanova N."/>
            <person name="Ovchinnikova G."/>
            <person name="Chertkov O."/>
            <person name="Detter J.C."/>
            <person name="Han C."/>
            <person name="Larimer F."/>
            <person name="Land M."/>
            <person name="Hauser L."/>
            <person name="Markowitz V."/>
            <person name="Cheng J.-F."/>
            <person name="Hugenholtz P."/>
            <person name="Woyke T."/>
            <person name="Wu D."/>
            <person name="Tindall B."/>
            <person name="Pomrenke H.G."/>
            <person name="Brambilla E."/>
            <person name="Klenk H.-P."/>
            <person name="Eisen J.A."/>
        </authorList>
    </citation>
    <scope>NUCLEOTIDE SEQUENCE [LARGE SCALE GENOMIC DNA]</scope>
    <source>
        <strain evidence="9">ATCC 33744 / DSM 2228 / GSL</strain>
    </source>
</reference>
<dbReference type="GO" id="GO:0003924">
    <property type="term" value="F:GTPase activity"/>
    <property type="evidence" value="ECO:0007669"/>
    <property type="project" value="InterPro"/>
</dbReference>
<keyword evidence="5" id="KW-0067">ATP-binding</keyword>